<reference evidence="1" key="1">
    <citation type="submission" date="2020-08" db="EMBL/GenBank/DDBJ databases">
        <title>Genome public.</title>
        <authorList>
            <person name="Liu C."/>
            <person name="Sun Q."/>
        </authorList>
    </citation>
    <scope>NUCLEOTIDE SEQUENCE</scope>
    <source>
        <strain evidence="1">NSJ-40</strain>
    </source>
</reference>
<dbReference type="RefSeq" id="WP_249320160.1">
    <property type="nucleotide sequence ID" value="NZ_JACRSN010000019.1"/>
</dbReference>
<organism evidence="1 2">
    <name type="scientific">Yeguia hominis</name>
    <dbReference type="NCBI Taxonomy" id="2763662"/>
    <lineage>
        <taxon>Bacteria</taxon>
        <taxon>Bacillati</taxon>
        <taxon>Bacillota</taxon>
        <taxon>Clostridia</taxon>
        <taxon>Eubacteriales</taxon>
        <taxon>Yeguiaceae</taxon>
        <taxon>Yeguia</taxon>
    </lineage>
</organism>
<evidence type="ECO:0000313" key="1">
    <source>
        <dbReference type="EMBL" id="MBC8534573.1"/>
    </source>
</evidence>
<keyword evidence="2" id="KW-1185">Reference proteome</keyword>
<dbReference type="AlphaFoldDB" id="A0A926HSS4"/>
<sequence length="213" mass="25145">MIVTGKILKYDGVKLTILPDEEISREMLQKQIGSVEIRLNDGRTISADQRKKIFAIIRDISLWSGHDPEFLRQYCTWDFCLKADCEWFSLHDADVTTARQYISYLIEFCFQHNVPTKDRLLNETDDINRYLYLCLEYRKCAICNKPAEVHHVDRVGMGRNREELFHAGMRAVALCREHHNLAHMDEKKLFSDYHIYGIKLDDYLCKRLQLNGR</sequence>
<comment type="caution">
    <text evidence="1">The sequence shown here is derived from an EMBL/GenBank/DDBJ whole genome shotgun (WGS) entry which is preliminary data.</text>
</comment>
<dbReference type="EMBL" id="JACRSN010000019">
    <property type="protein sequence ID" value="MBC8534573.1"/>
    <property type="molecule type" value="Genomic_DNA"/>
</dbReference>
<dbReference type="InterPro" id="IPR041242">
    <property type="entry name" value="HNHc_6"/>
</dbReference>
<evidence type="ECO:0000313" key="2">
    <source>
        <dbReference type="Proteomes" id="UP000651482"/>
    </source>
</evidence>
<protein>
    <submittedName>
        <fullName evidence="1">Uncharacterized protein</fullName>
    </submittedName>
</protein>
<accession>A0A926HSS4</accession>
<gene>
    <name evidence="1" type="ORF">IAG03_11385</name>
</gene>
<dbReference type="Proteomes" id="UP000651482">
    <property type="component" value="Unassembled WGS sequence"/>
</dbReference>
<proteinExistence type="predicted"/>
<dbReference type="Pfam" id="PF16784">
    <property type="entry name" value="HNHc_6"/>
    <property type="match status" value="1"/>
</dbReference>
<name>A0A926HSS4_9FIRM</name>